<dbReference type="Gene3D" id="3.40.50.720">
    <property type="entry name" value="NAD(P)-binding Rossmann-like Domain"/>
    <property type="match status" value="1"/>
</dbReference>
<reference evidence="4" key="2">
    <citation type="submission" date="2023-05" db="EMBL/GenBank/DDBJ databases">
        <authorList>
            <consortium name="Lawrence Berkeley National Laboratory"/>
            <person name="Steindorff A."/>
            <person name="Hensen N."/>
            <person name="Bonometti L."/>
            <person name="Westerberg I."/>
            <person name="Brannstrom I.O."/>
            <person name="Guillou S."/>
            <person name="Cros-Aarteil S."/>
            <person name="Calhoun S."/>
            <person name="Haridas S."/>
            <person name="Kuo A."/>
            <person name="Mondo S."/>
            <person name="Pangilinan J."/>
            <person name="Riley R."/>
            <person name="Labutti K."/>
            <person name="Andreopoulos B."/>
            <person name="Lipzen A."/>
            <person name="Chen C."/>
            <person name="Yanf M."/>
            <person name="Daum C."/>
            <person name="Ng V."/>
            <person name="Clum A."/>
            <person name="Ohm R."/>
            <person name="Martin F."/>
            <person name="Silar P."/>
            <person name="Natvig D."/>
            <person name="Lalanne C."/>
            <person name="Gautier V."/>
            <person name="Ament-Velasquez S.L."/>
            <person name="Kruys A."/>
            <person name="Hutchinson M.I."/>
            <person name="Powell A.J."/>
            <person name="Barry K."/>
            <person name="Miller A.N."/>
            <person name="Grigoriev I.V."/>
            <person name="Debuchy R."/>
            <person name="Gladieux P."/>
            <person name="Thoren M.H."/>
            <person name="Johannesson H."/>
        </authorList>
    </citation>
    <scope>NUCLEOTIDE SEQUENCE</scope>
    <source>
        <strain evidence="4">CBS 532.94</strain>
    </source>
</reference>
<dbReference type="Pfam" id="PF00106">
    <property type="entry name" value="adh_short"/>
    <property type="match status" value="1"/>
</dbReference>
<keyword evidence="2" id="KW-0521">NADP</keyword>
<dbReference type="InterPro" id="IPR051468">
    <property type="entry name" value="Fungal_SecMetab_SDRs"/>
</dbReference>
<dbReference type="Proteomes" id="UP001303760">
    <property type="component" value="Unassembled WGS sequence"/>
</dbReference>
<dbReference type="SUPFAM" id="SSF51735">
    <property type="entry name" value="NAD(P)-binding Rossmann-fold domains"/>
    <property type="match status" value="1"/>
</dbReference>
<keyword evidence="5" id="KW-1185">Reference proteome</keyword>
<dbReference type="EMBL" id="MU860038">
    <property type="protein sequence ID" value="KAK4240522.1"/>
    <property type="molecule type" value="Genomic_DNA"/>
</dbReference>
<dbReference type="GO" id="GO:0005737">
    <property type="term" value="C:cytoplasm"/>
    <property type="evidence" value="ECO:0007669"/>
    <property type="project" value="TreeGrafter"/>
</dbReference>
<comment type="caution">
    <text evidence="4">The sequence shown here is derived from an EMBL/GenBank/DDBJ whole genome shotgun (WGS) entry which is preliminary data.</text>
</comment>
<evidence type="ECO:0000256" key="1">
    <source>
        <dbReference type="ARBA" id="ARBA00006484"/>
    </source>
</evidence>
<evidence type="ECO:0000313" key="4">
    <source>
        <dbReference type="EMBL" id="KAK4240522.1"/>
    </source>
</evidence>
<keyword evidence="3" id="KW-0560">Oxidoreductase</keyword>
<dbReference type="InterPro" id="IPR002347">
    <property type="entry name" value="SDR_fam"/>
</dbReference>
<comment type="similarity">
    <text evidence="1">Belongs to the short-chain dehydrogenases/reductases (SDR) family.</text>
</comment>
<proteinExistence type="inferred from homology"/>
<dbReference type="PANTHER" id="PTHR43544:SF7">
    <property type="entry name" value="NADB-LER2"/>
    <property type="match status" value="1"/>
</dbReference>
<dbReference type="AlphaFoldDB" id="A0AAN7CFU4"/>
<dbReference type="InterPro" id="IPR036291">
    <property type="entry name" value="NAD(P)-bd_dom_sf"/>
</dbReference>
<name>A0AAN7CFU4_9PEZI</name>
<accession>A0AAN7CFU4</accession>
<evidence type="ECO:0000313" key="5">
    <source>
        <dbReference type="Proteomes" id="UP001303760"/>
    </source>
</evidence>
<organism evidence="4 5">
    <name type="scientific">Achaetomium macrosporum</name>
    <dbReference type="NCBI Taxonomy" id="79813"/>
    <lineage>
        <taxon>Eukaryota</taxon>
        <taxon>Fungi</taxon>
        <taxon>Dikarya</taxon>
        <taxon>Ascomycota</taxon>
        <taxon>Pezizomycotina</taxon>
        <taxon>Sordariomycetes</taxon>
        <taxon>Sordariomycetidae</taxon>
        <taxon>Sordariales</taxon>
        <taxon>Chaetomiaceae</taxon>
        <taxon>Achaetomium</taxon>
    </lineage>
</organism>
<reference evidence="4" key="1">
    <citation type="journal article" date="2023" name="Mol. Phylogenet. Evol.">
        <title>Genome-scale phylogeny and comparative genomics of the fungal order Sordariales.</title>
        <authorList>
            <person name="Hensen N."/>
            <person name="Bonometti L."/>
            <person name="Westerberg I."/>
            <person name="Brannstrom I.O."/>
            <person name="Guillou S."/>
            <person name="Cros-Aarteil S."/>
            <person name="Calhoun S."/>
            <person name="Haridas S."/>
            <person name="Kuo A."/>
            <person name="Mondo S."/>
            <person name="Pangilinan J."/>
            <person name="Riley R."/>
            <person name="LaButti K."/>
            <person name="Andreopoulos B."/>
            <person name="Lipzen A."/>
            <person name="Chen C."/>
            <person name="Yan M."/>
            <person name="Daum C."/>
            <person name="Ng V."/>
            <person name="Clum A."/>
            <person name="Steindorff A."/>
            <person name="Ohm R.A."/>
            <person name="Martin F."/>
            <person name="Silar P."/>
            <person name="Natvig D.O."/>
            <person name="Lalanne C."/>
            <person name="Gautier V."/>
            <person name="Ament-Velasquez S.L."/>
            <person name="Kruys A."/>
            <person name="Hutchinson M.I."/>
            <person name="Powell A.J."/>
            <person name="Barry K."/>
            <person name="Miller A.N."/>
            <person name="Grigoriev I.V."/>
            <person name="Debuchy R."/>
            <person name="Gladieux P."/>
            <person name="Hiltunen Thoren M."/>
            <person name="Johannesson H."/>
        </authorList>
    </citation>
    <scope>NUCLEOTIDE SEQUENCE</scope>
    <source>
        <strain evidence="4">CBS 532.94</strain>
    </source>
</reference>
<evidence type="ECO:0000256" key="2">
    <source>
        <dbReference type="ARBA" id="ARBA00022857"/>
    </source>
</evidence>
<gene>
    <name evidence="4" type="ORF">C8A03DRAFT_13169</name>
</gene>
<dbReference type="GO" id="GO:0016491">
    <property type="term" value="F:oxidoreductase activity"/>
    <property type="evidence" value="ECO:0007669"/>
    <property type="project" value="UniProtKB-KW"/>
</dbReference>
<protein>
    <submittedName>
        <fullName evidence="4">Uncharacterized protein</fullName>
    </submittedName>
</protein>
<dbReference type="PANTHER" id="PTHR43544">
    <property type="entry name" value="SHORT-CHAIN DEHYDROGENASE/REDUCTASE"/>
    <property type="match status" value="1"/>
</dbReference>
<dbReference type="PRINTS" id="PR00081">
    <property type="entry name" value="GDHRDH"/>
</dbReference>
<sequence length="244" mass="25957">MTDNTFYLITGANRGIGLAITSLLLTRPHTAVIATSRKPFSFSAAKGRSIHPTSKLVPVLLDEANPAITSASLPDRLAAEHGITHLDVVIANAGTSSSFEGVLSPSTTGTDPGEGMLRDFEVNAVGPARLFRAVWPLLDGHREGEDGEQKRKEKKFVLMSSSLGSIGALEQENLPGVSYGMSKAAANWWAKKTDLGQALADAVGFTAPPSTPEQSAKAVVEQIDNLTPEKSGQFLMYNGEQLPW</sequence>
<evidence type="ECO:0000256" key="3">
    <source>
        <dbReference type="ARBA" id="ARBA00023002"/>
    </source>
</evidence>